<reference evidence="1" key="3">
    <citation type="submission" date="2025-09" db="UniProtKB">
        <authorList>
            <consortium name="Ensembl"/>
        </authorList>
    </citation>
    <scope>IDENTIFICATION</scope>
</reference>
<evidence type="ECO:0000313" key="2">
    <source>
        <dbReference type="Proteomes" id="UP000314983"/>
    </source>
</evidence>
<keyword evidence="2" id="KW-1185">Reference proteome</keyword>
<dbReference type="Proteomes" id="UP000314983">
    <property type="component" value="Chromosome 2"/>
</dbReference>
<proteinExistence type="predicted"/>
<protein>
    <submittedName>
        <fullName evidence="1">Uncharacterized protein</fullName>
    </submittedName>
</protein>
<organism evidence="1 2">
    <name type="scientific">Electrophorus electricus</name>
    <name type="common">Electric eel</name>
    <name type="synonym">Gymnotus electricus</name>
    <dbReference type="NCBI Taxonomy" id="8005"/>
    <lineage>
        <taxon>Eukaryota</taxon>
        <taxon>Metazoa</taxon>
        <taxon>Chordata</taxon>
        <taxon>Craniata</taxon>
        <taxon>Vertebrata</taxon>
        <taxon>Euteleostomi</taxon>
        <taxon>Actinopterygii</taxon>
        <taxon>Neopterygii</taxon>
        <taxon>Teleostei</taxon>
        <taxon>Ostariophysi</taxon>
        <taxon>Gymnotiformes</taxon>
        <taxon>Gymnotoidei</taxon>
        <taxon>Gymnotidae</taxon>
        <taxon>Electrophorus</taxon>
    </lineage>
</organism>
<dbReference type="Ensembl" id="ENSEEET00000058699.1">
    <property type="protein sequence ID" value="ENSEEEP00000057965.1"/>
    <property type="gene ID" value="ENSEEEG00000026370.1"/>
</dbReference>
<reference evidence="1 2" key="1">
    <citation type="submission" date="2020-05" db="EMBL/GenBank/DDBJ databases">
        <title>Electrophorus electricus (electric eel) genome, fEleEle1, primary haplotype.</title>
        <authorList>
            <person name="Myers G."/>
            <person name="Meyer A."/>
            <person name="Fedrigo O."/>
            <person name="Formenti G."/>
            <person name="Rhie A."/>
            <person name="Tracey A."/>
            <person name="Sims Y."/>
            <person name="Jarvis E.D."/>
        </authorList>
    </citation>
    <scope>NUCLEOTIDE SEQUENCE [LARGE SCALE GENOMIC DNA]</scope>
</reference>
<reference evidence="1" key="2">
    <citation type="submission" date="2025-08" db="UniProtKB">
        <authorList>
            <consortium name="Ensembl"/>
        </authorList>
    </citation>
    <scope>IDENTIFICATION</scope>
</reference>
<accession>A0AAY5ELY6</accession>
<sequence>MLLCSTTPSSKGTKGFHIAFQTSALQHIAFQTSALQHIAFQTSALQHIAFQTSALQHIAFQTSALQHIAFQTSALQHIAFQTSAQSFTPSFPLSCTIFSCLSLEPSRLDTHQDETICSVK</sequence>
<evidence type="ECO:0000313" key="1">
    <source>
        <dbReference type="Ensembl" id="ENSEEEP00000057965.1"/>
    </source>
</evidence>
<dbReference type="AlphaFoldDB" id="A0AAY5ELY6"/>
<name>A0AAY5ELY6_ELEEL</name>
<gene>
    <name evidence="1" type="primary">INIP</name>
</gene>